<gene>
    <name evidence="2" type="ORF">BDZ83DRAFT_176218</name>
</gene>
<sequence>MPPHTTEGDAVSLGHLTASSPSPSPDLRPVPLPIEGEHDKTSEKISRDDLGKRARRPNGRPSKSDGPAVSQRQSYLNARQRSPSPLVLMPPFQPSLPFSQGGMIRNLTGSRRQKTAEEHGTRTKRCQRPAIYYSQAQRILPLQSTTASFPSHHSPCPAPPNHTKRQSVHSEKACETVGVLPFRWCCAQPTLLFRNSSPPSPMGKKRSDPASLLNQTVANRNRPALRLSAPL</sequence>
<name>A0AAD8UA37_GLOAC</name>
<feature type="region of interest" description="Disordered" evidence="1">
    <location>
        <begin position="146"/>
        <end position="167"/>
    </location>
</feature>
<evidence type="ECO:0000313" key="2">
    <source>
        <dbReference type="EMBL" id="KAK1707512.1"/>
    </source>
</evidence>
<dbReference type="Proteomes" id="UP001244207">
    <property type="component" value="Unassembled WGS sequence"/>
</dbReference>
<dbReference type="AlphaFoldDB" id="A0AAD8UA37"/>
<dbReference type="RefSeq" id="XP_060358049.1">
    <property type="nucleotide sequence ID" value="XM_060501494.1"/>
</dbReference>
<feature type="region of interest" description="Disordered" evidence="1">
    <location>
        <begin position="195"/>
        <end position="231"/>
    </location>
</feature>
<accession>A0AAD8UA37</accession>
<evidence type="ECO:0000313" key="3">
    <source>
        <dbReference type="Proteomes" id="UP001244207"/>
    </source>
</evidence>
<evidence type="ECO:0000256" key="1">
    <source>
        <dbReference type="SAM" id="MobiDB-lite"/>
    </source>
</evidence>
<protein>
    <submittedName>
        <fullName evidence="2">Uncharacterized protein</fullName>
    </submittedName>
</protein>
<organism evidence="2 3">
    <name type="scientific">Glomerella acutata</name>
    <name type="common">Colletotrichum acutatum</name>
    <dbReference type="NCBI Taxonomy" id="27357"/>
    <lineage>
        <taxon>Eukaryota</taxon>
        <taxon>Fungi</taxon>
        <taxon>Dikarya</taxon>
        <taxon>Ascomycota</taxon>
        <taxon>Pezizomycotina</taxon>
        <taxon>Sordariomycetes</taxon>
        <taxon>Hypocreomycetidae</taxon>
        <taxon>Glomerellales</taxon>
        <taxon>Glomerellaceae</taxon>
        <taxon>Colletotrichum</taxon>
        <taxon>Colletotrichum acutatum species complex</taxon>
    </lineage>
</organism>
<feature type="compositionally biased region" description="Basic and acidic residues" evidence="1">
    <location>
        <begin position="35"/>
        <end position="52"/>
    </location>
</feature>
<feature type="compositionally biased region" description="Polar residues" evidence="1">
    <location>
        <begin position="70"/>
        <end position="83"/>
    </location>
</feature>
<dbReference type="EMBL" id="JAHMHS010000209">
    <property type="protein sequence ID" value="KAK1707512.1"/>
    <property type="molecule type" value="Genomic_DNA"/>
</dbReference>
<feature type="region of interest" description="Disordered" evidence="1">
    <location>
        <begin position="1"/>
        <end position="89"/>
    </location>
</feature>
<feature type="compositionally biased region" description="Pro residues" evidence="1">
    <location>
        <begin position="22"/>
        <end position="32"/>
    </location>
</feature>
<proteinExistence type="predicted"/>
<keyword evidence="3" id="KW-1185">Reference proteome</keyword>
<reference evidence="2" key="1">
    <citation type="submission" date="2021-12" db="EMBL/GenBank/DDBJ databases">
        <title>Comparative genomics, transcriptomics and evolutionary studies reveal genomic signatures of adaptation to plant cell wall in hemibiotrophic fungi.</title>
        <authorList>
            <consortium name="DOE Joint Genome Institute"/>
            <person name="Baroncelli R."/>
            <person name="Diaz J.F."/>
            <person name="Benocci T."/>
            <person name="Peng M."/>
            <person name="Battaglia E."/>
            <person name="Haridas S."/>
            <person name="Andreopoulos W."/>
            <person name="Labutti K."/>
            <person name="Pangilinan J."/>
            <person name="Floch G.L."/>
            <person name="Makela M.R."/>
            <person name="Henrissat B."/>
            <person name="Grigoriev I.V."/>
            <person name="Crouch J.A."/>
            <person name="De Vries R.P."/>
            <person name="Sukno S.A."/>
            <person name="Thon M.R."/>
        </authorList>
    </citation>
    <scope>NUCLEOTIDE SEQUENCE</scope>
    <source>
        <strain evidence="2">CBS 112980</strain>
    </source>
</reference>
<comment type="caution">
    <text evidence="2">The sequence shown here is derived from an EMBL/GenBank/DDBJ whole genome shotgun (WGS) entry which is preliminary data.</text>
</comment>
<dbReference type="GeneID" id="85385393"/>